<dbReference type="AlphaFoldDB" id="A0A7W2TVH0"/>
<evidence type="ECO:0000313" key="2">
    <source>
        <dbReference type="EMBL" id="MBA6412682.1"/>
    </source>
</evidence>
<dbReference type="Proteomes" id="UP000539350">
    <property type="component" value="Unassembled WGS sequence"/>
</dbReference>
<keyword evidence="1" id="KW-0472">Membrane</keyword>
<feature type="transmembrane region" description="Helical" evidence="1">
    <location>
        <begin position="114"/>
        <end position="138"/>
    </location>
</feature>
<dbReference type="RefSeq" id="WP_182170161.1">
    <property type="nucleotide sequence ID" value="NZ_JACFXU010000013.1"/>
</dbReference>
<dbReference type="EMBL" id="JACFXU010000013">
    <property type="protein sequence ID" value="MBA6412682.1"/>
    <property type="molecule type" value="Genomic_DNA"/>
</dbReference>
<feature type="transmembrane region" description="Helical" evidence="1">
    <location>
        <begin position="264"/>
        <end position="282"/>
    </location>
</feature>
<feature type="transmembrane region" description="Helical" evidence="1">
    <location>
        <begin position="549"/>
        <end position="570"/>
    </location>
</feature>
<feature type="transmembrane region" description="Helical" evidence="1">
    <location>
        <begin position="43"/>
        <end position="60"/>
    </location>
</feature>
<feature type="transmembrane region" description="Helical" evidence="1">
    <location>
        <begin position="191"/>
        <end position="217"/>
    </location>
</feature>
<feature type="transmembrane region" description="Helical" evidence="1">
    <location>
        <begin position="237"/>
        <end position="257"/>
    </location>
</feature>
<feature type="transmembrane region" description="Helical" evidence="1">
    <location>
        <begin position="582"/>
        <end position="601"/>
    </location>
</feature>
<reference evidence="2 3" key="1">
    <citation type="submission" date="2020-07" db="EMBL/GenBank/DDBJ databases">
        <title>Halieaceae bacterium, F7430, whole genome shotgun sequencing project.</title>
        <authorList>
            <person name="Jiang S."/>
            <person name="Liu Z.W."/>
            <person name="Du Z.J."/>
        </authorList>
    </citation>
    <scope>NUCLEOTIDE SEQUENCE [LARGE SCALE GENOMIC DNA]</scope>
    <source>
        <strain evidence="2 3">F7430</strain>
    </source>
</reference>
<organism evidence="2 3">
    <name type="scientific">Sediminihaliea albiluteola</name>
    <dbReference type="NCBI Taxonomy" id="2758564"/>
    <lineage>
        <taxon>Bacteria</taxon>
        <taxon>Pseudomonadati</taxon>
        <taxon>Pseudomonadota</taxon>
        <taxon>Gammaproteobacteria</taxon>
        <taxon>Cellvibrionales</taxon>
        <taxon>Halieaceae</taxon>
        <taxon>Sediminihaliea</taxon>
    </lineage>
</organism>
<sequence length="630" mass="69717">MISKSDVARWRRRSAFKPAPVPVTYFILGWATLSLSLAPFLHFPLLGALPYLLAVLYLAILYFLPRAWLYVLPLATVLLDFSTITGRPLFNLYDLVFLLTISGGLMFNRYKIGVLAPSTAIVAIEIYLLVVLLSVGLWHNLLSPPGALLSPALESQDYGYTVLKALIWGILLLPMYGHAIQRNKIKTTRDLVLGMLAAALAICLLVGWEHLALAGTLGGKDVVDNYHPSAYLSDTGVHAATLNTLCLLFAPFLLYAINHFKVRVKLLAGIALIGLILVLISTQLYVSLWALCVLSLLYFSLEYYLLIRKNNTNSLVKHKKWAALSIALSLFAFAVLGEQGLKLLEEGTEAKQYGESKLIRWLIGDLAGKDRQEQQRGMEDIRITDGSNGSLLMLSPSPSPRPKLLLGQKIQLKYTHDYSLIVRARSNGPASLDIRICETTTTLSPKLLAQCAKTSLAYEAPYGEFRKLKVELELPQKARGNLRPHLPIVLLLHNPSPEATIEVDSIAVSHSEINKVRNSSFSNGLDHWLHYYSKDRAASDNTANLFVNLAQQSGMLAVLLLAYLVAQLLINSLNEHDRDSLLPVYIAAVSGVCLLGFSTNSLLSPRAAWLFYFLLFAGLTQLKAKTQVER</sequence>
<keyword evidence="1" id="KW-1133">Transmembrane helix</keyword>
<name>A0A7W2TVH0_9GAMM</name>
<evidence type="ECO:0000256" key="1">
    <source>
        <dbReference type="SAM" id="Phobius"/>
    </source>
</evidence>
<comment type="caution">
    <text evidence="2">The sequence shown here is derived from an EMBL/GenBank/DDBJ whole genome shotgun (WGS) entry which is preliminary data.</text>
</comment>
<gene>
    <name evidence="2" type="ORF">H2508_06100</name>
</gene>
<keyword evidence="1" id="KW-0812">Transmembrane</keyword>
<keyword evidence="3" id="KW-1185">Reference proteome</keyword>
<feature type="transmembrane region" description="Helical" evidence="1">
    <location>
        <begin position="21"/>
        <end position="37"/>
    </location>
</feature>
<feature type="transmembrane region" description="Helical" evidence="1">
    <location>
        <begin position="288"/>
        <end position="307"/>
    </location>
</feature>
<evidence type="ECO:0000313" key="3">
    <source>
        <dbReference type="Proteomes" id="UP000539350"/>
    </source>
</evidence>
<proteinExistence type="predicted"/>
<accession>A0A7W2TVH0</accession>
<feature type="transmembrane region" description="Helical" evidence="1">
    <location>
        <begin position="158"/>
        <end position="179"/>
    </location>
</feature>
<protein>
    <submittedName>
        <fullName evidence="2">Uncharacterized protein</fullName>
    </submittedName>
</protein>